<organism evidence="2 3">
    <name type="scientific">Pontibacter locisalis</name>
    <dbReference type="NCBI Taxonomy" id="1719035"/>
    <lineage>
        <taxon>Bacteria</taxon>
        <taxon>Pseudomonadati</taxon>
        <taxon>Bacteroidota</taxon>
        <taxon>Cytophagia</taxon>
        <taxon>Cytophagales</taxon>
        <taxon>Hymenobacteraceae</taxon>
        <taxon>Pontibacter</taxon>
    </lineage>
</organism>
<reference evidence="3" key="1">
    <citation type="journal article" date="2019" name="Int. J. Syst. Evol. Microbiol.">
        <title>The Global Catalogue of Microorganisms (GCM) 10K type strain sequencing project: providing services to taxonomists for standard genome sequencing and annotation.</title>
        <authorList>
            <consortium name="The Broad Institute Genomics Platform"/>
            <consortium name="The Broad Institute Genome Sequencing Center for Infectious Disease"/>
            <person name="Wu L."/>
            <person name="Ma J."/>
        </authorList>
    </citation>
    <scope>NUCLEOTIDE SEQUENCE [LARGE SCALE GENOMIC DNA]</scope>
    <source>
        <strain evidence="3">KCTC 42498</strain>
    </source>
</reference>
<dbReference type="EC" id="2.3.-.-" evidence="2"/>
<evidence type="ECO:0000313" key="2">
    <source>
        <dbReference type="EMBL" id="MFD2512644.1"/>
    </source>
</evidence>
<keyword evidence="2" id="KW-0012">Acyltransferase</keyword>
<dbReference type="Proteomes" id="UP001597544">
    <property type="component" value="Unassembled WGS sequence"/>
</dbReference>
<comment type="caution">
    <text evidence="2">The sequence shown here is derived from an EMBL/GenBank/DDBJ whole genome shotgun (WGS) entry which is preliminary data.</text>
</comment>
<dbReference type="RefSeq" id="WP_377502951.1">
    <property type="nucleotide sequence ID" value="NZ_JBHULU010000002.1"/>
</dbReference>
<evidence type="ECO:0000313" key="3">
    <source>
        <dbReference type="Proteomes" id="UP001597544"/>
    </source>
</evidence>
<sequence length="154" mass="17575">MNFRKATPADWDAMMEVRLAVKENVLVNTGAVTEEHYLNILNSGGCGWMCEEEGDTLGFAIVDLASKNIWALFVHPDHEHKGVGATLHQLMLDWSFENGADWLYLSTDPGTRAEIFYLKAGWEYKGLEENGELRFEITKEHWRSLRQRNAESAN</sequence>
<dbReference type="InterPro" id="IPR000182">
    <property type="entry name" value="GNAT_dom"/>
</dbReference>
<proteinExistence type="predicted"/>
<keyword evidence="2" id="KW-0808">Transferase</keyword>
<dbReference type="SUPFAM" id="SSF55729">
    <property type="entry name" value="Acyl-CoA N-acyltransferases (Nat)"/>
    <property type="match status" value="1"/>
</dbReference>
<dbReference type="InterPro" id="IPR016181">
    <property type="entry name" value="Acyl_CoA_acyltransferase"/>
</dbReference>
<name>A0ABW5IHZ8_9BACT</name>
<dbReference type="CDD" id="cd04301">
    <property type="entry name" value="NAT_SF"/>
    <property type="match status" value="1"/>
</dbReference>
<dbReference type="Pfam" id="PF00583">
    <property type="entry name" value="Acetyltransf_1"/>
    <property type="match status" value="1"/>
</dbReference>
<keyword evidence="3" id="KW-1185">Reference proteome</keyword>
<accession>A0ABW5IHZ8</accession>
<dbReference type="GO" id="GO:0016746">
    <property type="term" value="F:acyltransferase activity"/>
    <property type="evidence" value="ECO:0007669"/>
    <property type="project" value="UniProtKB-KW"/>
</dbReference>
<dbReference type="PROSITE" id="PS51186">
    <property type="entry name" value="GNAT"/>
    <property type="match status" value="1"/>
</dbReference>
<protein>
    <submittedName>
        <fullName evidence="2">GNAT family N-acetyltransferase</fullName>
        <ecNumber evidence="2">2.3.-.-</ecNumber>
    </submittedName>
</protein>
<feature type="domain" description="N-acetyltransferase" evidence="1">
    <location>
        <begin position="1"/>
        <end position="140"/>
    </location>
</feature>
<dbReference type="EMBL" id="JBHULU010000002">
    <property type="protein sequence ID" value="MFD2512644.1"/>
    <property type="molecule type" value="Genomic_DNA"/>
</dbReference>
<evidence type="ECO:0000259" key="1">
    <source>
        <dbReference type="PROSITE" id="PS51186"/>
    </source>
</evidence>
<dbReference type="Gene3D" id="3.40.630.30">
    <property type="match status" value="1"/>
</dbReference>
<gene>
    <name evidence="2" type="ORF">ACFSRY_02085</name>
</gene>